<proteinExistence type="predicted"/>
<organism evidence="2 3">
    <name type="scientific">Chondrus crispus</name>
    <name type="common">Carrageen Irish moss</name>
    <name type="synonym">Polymorpha crispa</name>
    <dbReference type="NCBI Taxonomy" id="2769"/>
    <lineage>
        <taxon>Eukaryota</taxon>
        <taxon>Rhodophyta</taxon>
        <taxon>Florideophyceae</taxon>
        <taxon>Rhodymeniophycidae</taxon>
        <taxon>Gigartinales</taxon>
        <taxon>Gigartinaceae</taxon>
        <taxon>Chondrus</taxon>
    </lineage>
</organism>
<evidence type="ECO:0000256" key="1">
    <source>
        <dbReference type="SAM" id="MobiDB-lite"/>
    </source>
</evidence>
<dbReference type="GeneID" id="17323667"/>
<protein>
    <submittedName>
        <fullName evidence="2">Uncharacterized protein</fullName>
    </submittedName>
</protein>
<accession>R7QC96</accession>
<sequence>MHVPLSSNKPTVHSMKPPSTPTSHQSLTKVYKTGHPRPLPLSSSSPDPHSSHNFQHSLPFSIFVQIPLSSICLSLIPSPSPLSHATARPTSLAASGNPSLTLRCSLLPPSCETASLR</sequence>
<name>R7QC96_CHOCR</name>
<dbReference type="RefSeq" id="XP_005715946.1">
    <property type="nucleotide sequence ID" value="XM_005715889.1"/>
</dbReference>
<gene>
    <name evidence="2" type="ORF">CHC_T00004483001</name>
</gene>
<dbReference type="AlphaFoldDB" id="R7QC96"/>
<feature type="region of interest" description="Disordered" evidence="1">
    <location>
        <begin position="1"/>
        <end position="52"/>
    </location>
</feature>
<evidence type="ECO:0000313" key="3">
    <source>
        <dbReference type="Proteomes" id="UP000012073"/>
    </source>
</evidence>
<dbReference type="Proteomes" id="UP000012073">
    <property type="component" value="Unassembled WGS sequence"/>
</dbReference>
<reference evidence="3" key="1">
    <citation type="journal article" date="2013" name="Proc. Natl. Acad. Sci. U.S.A.">
        <title>Genome structure and metabolic features in the red seaweed Chondrus crispus shed light on evolution of the Archaeplastida.</title>
        <authorList>
            <person name="Collen J."/>
            <person name="Porcel B."/>
            <person name="Carre W."/>
            <person name="Ball S.G."/>
            <person name="Chaparro C."/>
            <person name="Tonon T."/>
            <person name="Barbeyron T."/>
            <person name="Michel G."/>
            <person name="Noel B."/>
            <person name="Valentin K."/>
            <person name="Elias M."/>
            <person name="Artiguenave F."/>
            <person name="Arun A."/>
            <person name="Aury J.M."/>
            <person name="Barbosa-Neto J.F."/>
            <person name="Bothwell J.H."/>
            <person name="Bouget F.Y."/>
            <person name="Brillet L."/>
            <person name="Cabello-Hurtado F."/>
            <person name="Capella-Gutierrez S."/>
            <person name="Charrier B."/>
            <person name="Cladiere L."/>
            <person name="Cock J.M."/>
            <person name="Coelho S.M."/>
            <person name="Colleoni C."/>
            <person name="Czjzek M."/>
            <person name="Da Silva C."/>
            <person name="Delage L."/>
            <person name="Denoeud F."/>
            <person name="Deschamps P."/>
            <person name="Dittami S.M."/>
            <person name="Gabaldon T."/>
            <person name="Gachon C.M."/>
            <person name="Groisillier A."/>
            <person name="Herve C."/>
            <person name="Jabbari K."/>
            <person name="Katinka M."/>
            <person name="Kloareg B."/>
            <person name="Kowalczyk N."/>
            <person name="Labadie K."/>
            <person name="Leblanc C."/>
            <person name="Lopez P.J."/>
            <person name="McLachlan D.H."/>
            <person name="Meslet-Cladiere L."/>
            <person name="Moustafa A."/>
            <person name="Nehr Z."/>
            <person name="Nyvall Collen P."/>
            <person name="Panaud O."/>
            <person name="Partensky F."/>
            <person name="Poulain J."/>
            <person name="Rensing S.A."/>
            <person name="Rousvoal S."/>
            <person name="Samson G."/>
            <person name="Symeonidi A."/>
            <person name="Weissenbach J."/>
            <person name="Zambounis A."/>
            <person name="Wincker P."/>
            <person name="Boyen C."/>
        </authorList>
    </citation>
    <scope>NUCLEOTIDE SEQUENCE [LARGE SCALE GENOMIC DNA]</scope>
    <source>
        <strain evidence="3">cv. Stackhouse</strain>
    </source>
</reference>
<feature type="compositionally biased region" description="Polar residues" evidence="1">
    <location>
        <begin position="1"/>
        <end position="11"/>
    </location>
</feature>
<dbReference type="EMBL" id="HG001761">
    <property type="protein sequence ID" value="CDF36127.1"/>
    <property type="molecule type" value="Genomic_DNA"/>
</dbReference>
<dbReference type="KEGG" id="ccp:CHC_T00004483001"/>
<keyword evidence="3" id="KW-1185">Reference proteome</keyword>
<feature type="compositionally biased region" description="Low complexity" evidence="1">
    <location>
        <begin position="40"/>
        <end position="52"/>
    </location>
</feature>
<evidence type="ECO:0000313" key="2">
    <source>
        <dbReference type="EMBL" id="CDF36127.1"/>
    </source>
</evidence>
<dbReference type="Gramene" id="CDF36127">
    <property type="protein sequence ID" value="CDF36127"/>
    <property type="gene ID" value="CHC_T00004483001"/>
</dbReference>